<dbReference type="InterPro" id="IPR013766">
    <property type="entry name" value="Thioredoxin_domain"/>
</dbReference>
<feature type="domain" description="Thioredoxin" evidence="2">
    <location>
        <begin position="39"/>
        <end position="180"/>
    </location>
</feature>
<evidence type="ECO:0000313" key="4">
    <source>
        <dbReference type="Proteomes" id="UP000004594"/>
    </source>
</evidence>
<keyword evidence="1" id="KW-0732">Signal</keyword>
<gene>
    <name evidence="3" type="ORF">HMPREF9220_1306</name>
</gene>
<dbReference type="PANTHER" id="PTHR42852:SF16">
    <property type="entry name" value="THIOL:DISULFIDE INTERCHANGE PROTEIN TLPA"/>
    <property type="match status" value="1"/>
</dbReference>
<proteinExistence type="predicted"/>
<evidence type="ECO:0000256" key="1">
    <source>
        <dbReference type="SAM" id="SignalP"/>
    </source>
</evidence>
<name>E4L714_9FIRM</name>
<sequence length="180" mass="20349">MNKTIKSIMMIFAAMFMICAISGCGIISDDVENKDEATSNVYDEPLDFELKDVNGKTYKLSDYRGKKVYIKFWASWCGICIKTLPETDAMTKNSEDIVVLSVVSPGINGEKTKEEFIQWYNKNSFENLPVLLDENGELSKKMSIQAYPTSVFIDSEGKVKEIIPGAINEEMIRKLMKKLS</sequence>
<dbReference type="InterPro" id="IPR036249">
    <property type="entry name" value="Thioredoxin-like_sf"/>
</dbReference>
<dbReference type="Gene3D" id="3.40.30.10">
    <property type="entry name" value="Glutaredoxin"/>
    <property type="match status" value="1"/>
</dbReference>
<dbReference type="PANTHER" id="PTHR42852">
    <property type="entry name" value="THIOL:DISULFIDE INTERCHANGE PROTEIN DSBE"/>
    <property type="match status" value="1"/>
</dbReference>
<dbReference type="GO" id="GO:0016209">
    <property type="term" value="F:antioxidant activity"/>
    <property type="evidence" value="ECO:0007669"/>
    <property type="project" value="InterPro"/>
</dbReference>
<dbReference type="InterPro" id="IPR050553">
    <property type="entry name" value="Thioredoxin_ResA/DsbE_sf"/>
</dbReference>
<dbReference type="AlphaFoldDB" id="E4L714"/>
<evidence type="ECO:0000313" key="3">
    <source>
        <dbReference type="EMBL" id="EFR43317.1"/>
    </source>
</evidence>
<dbReference type="RefSeq" id="WP_007553630.1">
    <property type="nucleotide sequence ID" value="NZ_AENT01000001.1"/>
</dbReference>
<dbReference type="GO" id="GO:0016491">
    <property type="term" value="F:oxidoreductase activity"/>
    <property type="evidence" value="ECO:0007669"/>
    <property type="project" value="InterPro"/>
</dbReference>
<comment type="caution">
    <text evidence="3">The sequence shown here is derived from an EMBL/GenBank/DDBJ whole genome shotgun (WGS) entry which is preliminary data.</text>
</comment>
<dbReference type="PROSITE" id="PS51352">
    <property type="entry name" value="THIOREDOXIN_2"/>
    <property type="match status" value="1"/>
</dbReference>
<dbReference type="OrthoDB" id="9809733at2"/>
<dbReference type="SUPFAM" id="SSF52833">
    <property type="entry name" value="Thioredoxin-like"/>
    <property type="match status" value="1"/>
</dbReference>
<feature type="signal peptide" evidence="1">
    <location>
        <begin position="1"/>
        <end position="22"/>
    </location>
</feature>
<evidence type="ECO:0000259" key="2">
    <source>
        <dbReference type="PROSITE" id="PS51352"/>
    </source>
</evidence>
<reference evidence="3 4" key="1">
    <citation type="submission" date="2010-11" db="EMBL/GenBank/DDBJ databases">
        <authorList>
            <person name="Durkin A.S."/>
            <person name="Madupu R."/>
            <person name="Torralba M."/>
            <person name="Gillis M."/>
            <person name="Methe B."/>
            <person name="Sutton G."/>
            <person name="Nelson K.E."/>
        </authorList>
    </citation>
    <scope>NUCLEOTIDE SEQUENCE [LARGE SCALE GENOMIC DNA]</scope>
    <source>
        <strain evidence="3 4">UPII 345-E</strain>
    </source>
</reference>
<dbReference type="PROSITE" id="PS51257">
    <property type="entry name" value="PROKAR_LIPOPROTEIN"/>
    <property type="match status" value="1"/>
</dbReference>
<dbReference type="eggNOG" id="COG0526">
    <property type="taxonomic scope" value="Bacteria"/>
</dbReference>
<dbReference type="InterPro" id="IPR000866">
    <property type="entry name" value="AhpC/TSA"/>
</dbReference>
<dbReference type="CDD" id="cd02966">
    <property type="entry name" value="TlpA_like_family"/>
    <property type="match status" value="1"/>
</dbReference>
<accession>E4L714</accession>
<organism evidence="3 4">
    <name type="scientific">Dialister micraerophilus UPII 345-E</name>
    <dbReference type="NCBI Taxonomy" id="910314"/>
    <lineage>
        <taxon>Bacteria</taxon>
        <taxon>Bacillati</taxon>
        <taxon>Bacillota</taxon>
        <taxon>Negativicutes</taxon>
        <taxon>Veillonellales</taxon>
        <taxon>Veillonellaceae</taxon>
        <taxon>Dialister</taxon>
    </lineage>
</organism>
<dbReference type="Proteomes" id="UP000004594">
    <property type="component" value="Unassembled WGS sequence"/>
</dbReference>
<feature type="chain" id="PRO_5038914327" evidence="1">
    <location>
        <begin position="23"/>
        <end position="180"/>
    </location>
</feature>
<protein>
    <submittedName>
        <fullName evidence="3">Redoxin family protein</fullName>
    </submittedName>
</protein>
<dbReference type="Pfam" id="PF00578">
    <property type="entry name" value="AhpC-TSA"/>
    <property type="match status" value="1"/>
</dbReference>
<dbReference type="EMBL" id="AENT01000001">
    <property type="protein sequence ID" value="EFR43317.1"/>
    <property type="molecule type" value="Genomic_DNA"/>
</dbReference>